<protein>
    <submittedName>
        <fullName evidence="10">C-X-C chemokine receptor type 4-like</fullName>
    </submittedName>
</protein>
<feature type="transmembrane region" description="Helical" evidence="8">
    <location>
        <begin position="178"/>
        <end position="203"/>
    </location>
</feature>
<organism evidence="10 11">
    <name type="scientific">Poecilia latipinna</name>
    <name type="common">sailfin molly</name>
    <dbReference type="NCBI Taxonomy" id="48699"/>
    <lineage>
        <taxon>Eukaryota</taxon>
        <taxon>Metazoa</taxon>
        <taxon>Chordata</taxon>
        <taxon>Craniata</taxon>
        <taxon>Vertebrata</taxon>
        <taxon>Euteleostomi</taxon>
        <taxon>Actinopterygii</taxon>
        <taxon>Neopterygii</taxon>
        <taxon>Teleostei</taxon>
        <taxon>Neoteleostei</taxon>
        <taxon>Acanthomorphata</taxon>
        <taxon>Ovalentaria</taxon>
        <taxon>Atherinomorphae</taxon>
        <taxon>Cyprinodontiformes</taxon>
        <taxon>Poeciliidae</taxon>
        <taxon>Poeciliinae</taxon>
        <taxon>Poecilia</taxon>
    </lineage>
</organism>
<feature type="transmembrane region" description="Helical" evidence="8">
    <location>
        <begin position="71"/>
        <end position="91"/>
    </location>
</feature>
<feature type="transmembrane region" description="Helical" evidence="8">
    <location>
        <begin position="223"/>
        <end position="251"/>
    </location>
</feature>
<dbReference type="GO" id="GO:0007204">
    <property type="term" value="P:positive regulation of cytosolic calcium ion concentration"/>
    <property type="evidence" value="ECO:0007669"/>
    <property type="project" value="TreeGrafter"/>
</dbReference>
<reference evidence="10" key="2">
    <citation type="submission" date="2025-09" db="UniProtKB">
        <authorList>
            <consortium name="Ensembl"/>
        </authorList>
    </citation>
    <scope>IDENTIFICATION</scope>
</reference>
<evidence type="ECO:0000313" key="11">
    <source>
        <dbReference type="Proteomes" id="UP000261500"/>
    </source>
</evidence>
<dbReference type="PRINTS" id="PR00237">
    <property type="entry name" value="GPCRRHODOPSN"/>
</dbReference>
<evidence type="ECO:0000256" key="4">
    <source>
        <dbReference type="ARBA" id="ARBA00023040"/>
    </source>
</evidence>
<dbReference type="Ensembl" id="ENSPLAT00000007890.1">
    <property type="protein sequence ID" value="ENSPLAP00000005472.1"/>
    <property type="gene ID" value="ENSPLAG00000007392.1"/>
</dbReference>
<keyword evidence="7" id="KW-0807">Transducer</keyword>
<dbReference type="Pfam" id="PF00001">
    <property type="entry name" value="7tm_1"/>
    <property type="match status" value="1"/>
</dbReference>
<name>A0A3B3TY91_9TELE</name>
<dbReference type="PANTHER" id="PTHR10489">
    <property type="entry name" value="CELL ADHESION MOLECULE"/>
    <property type="match status" value="1"/>
</dbReference>
<keyword evidence="11" id="KW-1185">Reference proteome</keyword>
<evidence type="ECO:0000256" key="2">
    <source>
        <dbReference type="ARBA" id="ARBA00022692"/>
    </source>
</evidence>
<evidence type="ECO:0000256" key="8">
    <source>
        <dbReference type="SAM" id="Phobius"/>
    </source>
</evidence>
<feature type="transmembrane region" description="Helical" evidence="8">
    <location>
        <begin position="28"/>
        <end position="51"/>
    </location>
</feature>
<dbReference type="InterPro" id="IPR017452">
    <property type="entry name" value="GPCR_Rhodpsn_7TM"/>
</dbReference>
<dbReference type="GeneTree" id="ENSGT00950000182966"/>
<evidence type="ECO:0000256" key="7">
    <source>
        <dbReference type="ARBA" id="ARBA00023224"/>
    </source>
</evidence>
<keyword evidence="3 8" id="KW-1133">Transmembrane helix</keyword>
<accession>A0A3B3TY91</accession>
<dbReference type="InterPro" id="IPR050119">
    <property type="entry name" value="CCR1-9-like"/>
</dbReference>
<feature type="transmembrane region" description="Helical" evidence="8">
    <location>
        <begin position="103"/>
        <end position="126"/>
    </location>
</feature>
<sequence length="304" mass="34286">MDESNFTGFSSNSSSAGLPQHSWNQRGLFPAVVLTFCYLLGVPGNIAVIIFKPNWEHLSRTTQSLMMNLTISDLMCLLTLPLWIYNLLLGWTFGLVACKVLSYIVYFTVYVSQMTVTALSIQRYIVVVREWKCDIQKGVLVFLLWLSAFTLCIYVLVTEELTKEGQWIRCIPRYSSEAQWLAVLCTEILFGLASSSLVTLSYISLNKKVRSSAFFNNPQTSRLLISIILSNFIMFFPLHVVNMLAVLGIILKNKELLKFCVDSWSVVKSFTMASSTVNPLLYAFISTKFCPCCTKNSPNTDEGT</sequence>
<dbReference type="GO" id="GO:0016493">
    <property type="term" value="F:C-C chemokine receptor activity"/>
    <property type="evidence" value="ECO:0007669"/>
    <property type="project" value="TreeGrafter"/>
</dbReference>
<dbReference type="Proteomes" id="UP000261500">
    <property type="component" value="Unplaced"/>
</dbReference>
<feature type="domain" description="G-protein coupled receptors family 1 profile" evidence="9">
    <location>
        <begin position="44"/>
        <end position="282"/>
    </location>
</feature>
<dbReference type="GO" id="GO:0019957">
    <property type="term" value="F:C-C chemokine binding"/>
    <property type="evidence" value="ECO:0007669"/>
    <property type="project" value="TreeGrafter"/>
</dbReference>
<evidence type="ECO:0000313" key="10">
    <source>
        <dbReference type="Ensembl" id="ENSPLAP00000005472.1"/>
    </source>
</evidence>
<keyword evidence="5 8" id="KW-0472">Membrane</keyword>
<dbReference type="GO" id="GO:0006955">
    <property type="term" value="P:immune response"/>
    <property type="evidence" value="ECO:0007669"/>
    <property type="project" value="TreeGrafter"/>
</dbReference>
<dbReference type="PANTHER" id="PTHR10489:SF946">
    <property type="entry name" value="LEUKOTRIENE B4 RECEPTOR 1-LIKE"/>
    <property type="match status" value="1"/>
</dbReference>
<comment type="subcellular location">
    <subcellularLocation>
        <location evidence="1">Membrane</location>
    </subcellularLocation>
</comment>
<reference evidence="10" key="1">
    <citation type="submission" date="2025-08" db="UniProtKB">
        <authorList>
            <consortium name="Ensembl"/>
        </authorList>
    </citation>
    <scope>IDENTIFICATION</scope>
</reference>
<keyword evidence="6" id="KW-0675">Receptor</keyword>
<proteinExistence type="predicted"/>
<evidence type="ECO:0000256" key="5">
    <source>
        <dbReference type="ARBA" id="ARBA00023136"/>
    </source>
</evidence>
<keyword evidence="4" id="KW-0297">G-protein coupled receptor</keyword>
<evidence type="ECO:0000256" key="6">
    <source>
        <dbReference type="ARBA" id="ARBA00023170"/>
    </source>
</evidence>
<dbReference type="InterPro" id="IPR000276">
    <property type="entry name" value="GPCR_Rhodpsn"/>
</dbReference>
<evidence type="ECO:0000256" key="1">
    <source>
        <dbReference type="ARBA" id="ARBA00004370"/>
    </source>
</evidence>
<dbReference type="AlphaFoldDB" id="A0A3B3TY91"/>
<dbReference type="Gene3D" id="1.20.1070.10">
    <property type="entry name" value="Rhodopsin 7-helix transmembrane proteins"/>
    <property type="match status" value="1"/>
</dbReference>
<dbReference type="RefSeq" id="XP_014890875.1">
    <property type="nucleotide sequence ID" value="XM_015035389.1"/>
</dbReference>
<dbReference type="STRING" id="48699.ENSPLAP00000005472"/>
<dbReference type="GO" id="GO:0019722">
    <property type="term" value="P:calcium-mediated signaling"/>
    <property type="evidence" value="ECO:0007669"/>
    <property type="project" value="TreeGrafter"/>
</dbReference>
<evidence type="ECO:0000256" key="3">
    <source>
        <dbReference type="ARBA" id="ARBA00022989"/>
    </source>
</evidence>
<keyword evidence="2 8" id="KW-0812">Transmembrane</keyword>
<dbReference type="PROSITE" id="PS50262">
    <property type="entry name" value="G_PROTEIN_RECEP_F1_2"/>
    <property type="match status" value="1"/>
</dbReference>
<feature type="transmembrane region" description="Helical" evidence="8">
    <location>
        <begin position="138"/>
        <end position="158"/>
    </location>
</feature>
<evidence type="ECO:0000259" key="9">
    <source>
        <dbReference type="PROSITE" id="PS50262"/>
    </source>
</evidence>
<dbReference type="GeneID" id="106949258"/>
<dbReference type="GO" id="GO:0009897">
    <property type="term" value="C:external side of plasma membrane"/>
    <property type="evidence" value="ECO:0007669"/>
    <property type="project" value="TreeGrafter"/>
</dbReference>
<dbReference type="SUPFAM" id="SSF81321">
    <property type="entry name" value="Family A G protein-coupled receptor-like"/>
    <property type="match status" value="1"/>
</dbReference>
<dbReference type="GO" id="GO:0060326">
    <property type="term" value="P:cell chemotaxis"/>
    <property type="evidence" value="ECO:0007669"/>
    <property type="project" value="TreeGrafter"/>
</dbReference>